<sequence length="138" mass="15713">MIQDQSRRTFWAQRSLLIGGFLQSTTTSNKYKNAFTKSMPSAVRGTQPSKKYKLRKKAGWGGRNCRKSASSRRSIVNEEVCGGWYRHTSSIPAPTTELRTSNANGSSDVYDVTLLLANSLHNRPEVLHLRKYTEIYRR</sequence>
<evidence type="ECO:0000313" key="1">
    <source>
        <dbReference type="EMBL" id="CCD52083.1"/>
    </source>
</evidence>
<name>G2YKD5_BOTF4</name>
<reference evidence="2" key="1">
    <citation type="journal article" date="2011" name="PLoS Genet.">
        <title>Genomic analysis of the necrotrophic fungal pathogens Sclerotinia sclerotiorum and Botrytis cinerea.</title>
        <authorList>
            <person name="Amselem J."/>
            <person name="Cuomo C.A."/>
            <person name="van Kan J.A."/>
            <person name="Viaud M."/>
            <person name="Benito E.P."/>
            <person name="Couloux A."/>
            <person name="Coutinho P.M."/>
            <person name="de Vries R.P."/>
            <person name="Dyer P.S."/>
            <person name="Fillinger S."/>
            <person name="Fournier E."/>
            <person name="Gout L."/>
            <person name="Hahn M."/>
            <person name="Kohn L."/>
            <person name="Lapalu N."/>
            <person name="Plummer K.M."/>
            <person name="Pradier J.M."/>
            <person name="Quevillon E."/>
            <person name="Sharon A."/>
            <person name="Simon A."/>
            <person name="ten Have A."/>
            <person name="Tudzynski B."/>
            <person name="Tudzynski P."/>
            <person name="Wincker P."/>
            <person name="Andrew M."/>
            <person name="Anthouard V."/>
            <person name="Beever R.E."/>
            <person name="Beffa R."/>
            <person name="Benoit I."/>
            <person name="Bouzid O."/>
            <person name="Brault B."/>
            <person name="Chen Z."/>
            <person name="Choquer M."/>
            <person name="Collemare J."/>
            <person name="Cotton P."/>
            <person name="Danchin E.G."/>
            <person name="Da Silva C."/>
            <person name="Gautier A."/>
            <person name="Giraud C."/>
            <person name="Giraud T."/>
            <person name="Gonzalez C."/>
            <person name="Grossetete S."/>
            <person name="Guldener U."/>
            <person name="Henrissat B."/>
            <person name="Howlett B.J."/>
            <person name="Kodira C."/>
            <person name="Kretschmer M."/>
            <person name="Lappartient A."/>
            <person name="Leroch M."/>
            <person name="Levis C."/>
            <person name="Mauceli E."/>
            <person name="Neuveglise C."/>
            <person name="Oeser B."/>
            <person name="Pearson M."/>
            <person name="Poulain J."/>
            <person name="Poussereau N."/>
            <person name="Quesneville H."/>
            <person name="Rascle C."/>
            <person name="Schumacher J."/>
            <person name="Segurens B."/>
            <person name="Sexton A."/>
            <person name="Silva E."/>
            <person name="Sirven C."/>
            <person name="Soanes D.M."/>
            <person name="Talbot N.J."/>
            <person name="Templeton M."/>
            <person name="Yandava C."/>
            <person name="Yarden O."/>
            <person name="Zeng Q."/>
            <person name="Rollins J.A."/>
            <person name="Lebrun M.H."/>
            <person name="Dickman M."/>
        </authorList>
    </citation>
    <scope>NUCLEOTIDE SEQUENCE [LARGE SCALE GENOMIC DNA]</scope>
    <source>
        <strain evidence="2">T4</strain>
    </source>
</reference>
<dbReference type="Proteomes" id="UP000008177">
    <property type="component" value="Unplaced contigs"/>
</dbReference>
<accession>G2YKD5</accession>
<dbReference type="OrthoDB" id="10435184at2759"/>
<dbReference type="InParanoid" id="G2YKD5"/>
<protein>
    <submittedName>
        <fullName evidence="1">Uncharacterized protein</fullName>
    </submittedName>
</protein>
<gene>
    <name evidence="1" type="ORF">BofuT4_P082420.1</name>
</gene>
<proteinExistence type="predicted"/>
<dbReference type="AlphaFoldDB" id="G2YKD5"/>
<dbReference type="HOGENOM" id="CLU_1854959_0_0_1"/>
<dbReference type="EMBL" id="FQ790340">
    <property type="protein sequence ID" value="CCD52083.1"/>
    <property type="molecule type" value="Genomic_DNA"/>
</dbReference>
<evidence type="ECO:0000313" key="2">
    <source>
        <dbReference type="Proteomes" id="UP000008177"/>
    </source>
</evidence>
<organism evidence="1 2">
    <name type="scientific">Botryotinia fuckeliana (strain T4)</name>
    <name type="common">Noble rot fungus</name>
    <name type="synonym">Botrytis cinerea</name>
    <dbReference type="NCBI Taxonomy" id="999810"/>
    <lineage>
        <taxon>Eukaryota</taxon>
        <taxon>Fungi</taxon>
        <taxon>Dikarya</taxon>
        <taxon>Ascomycota</taxon>
        <taxon>Pezizomycotina</taxon>
        <taxon>Leotiomycetes</taxon>
        <taxon>Helotiales</taxon>
        <taxon>Sclerotiniaceae</taxon>
        <taxon>Botrytis</taxon>
    </lineage>
</organism>